<dbReference type="eggNOG" id="ENOG502SASI">
    <property type="taxonomic scope" value="Eukaryota"/>
</dbReference>
<dbReference type="VEuPathDB" id="TriTrypDB:LPAL13_000031900"/>
<feature type="region of interest" description="Disordered" evidence="1">
    <location>
        <begin position="1"/>
        <end position="32"/>
    </location>
</feature>
<protein>
    <submittedName>
        <fullName evidence="2">Uncharacterized protein</fullName>
    </submittedName>
</protein>
<dbReference type="OrthoDB" id="273915at2759"/>
<feature type="compositionally biased region" description="Pro residues" evidence="1">
    <location>
        <begin position="485"/>
        <end position="494"/>
    </location>
</feature>
<feature type="compositionally biased region" description="Low complexity" evidence="1">
    <location>
        <begin position="134"/>
        <end position="157"/>
    </location>
</feature>
<proteinExistence type="predicted"/>
<keyword evidence="3" id="KW-1185">Reference proteome</keyword>
<feature type="compositionally biased region" description="Polar residues" evidence="1">
    <location>
        <begin position="83"/>
        <end position="97"/>
    </location>
</feature>
<dbReference type="KEGG" id="lpan:LPMP_010120"/>
<feature type="compositionally biased region" description="Acidic residues" evidence="1">
    <location>
        <begin position="330"/>
        <end position="342"/>
    </location>
</feature>
<name>A0A088RGW4_LEIPA</name>
<dbReference type="Proteomes" id="UP000063063">
    <property type="component" value="Chromosome 1"/>
</dbReference>
<evidence type="ECO:0000256" key="1">
    <source>
        <dbReference type="SAM" id="MobiDB-lite"/>
    </source>
</evidence>
<feature type="region of interest" description="Disordered" evidence="1">
    <location>
        <begin position="83"/>
        <end position="172"/>
    </location>
</feature>
<feature type="compositionally biased region" description="Polar residues" evidence="1">
    <location>
        <begin position="401"/>
        <end position="414"/>
    </location>
</feature>
<evidence type="ECO:0000313" key="2">
    <source>
        <dbReference type="EMBL" id="AIN95113.1"/>
    </source>
</evidence>
<accession>A0A088RGW4</accession>
<feature type="compositionally biased region" description="Low complexity" evidence="1">
    <location>
        <begin position="300"/>
        <end position="318"/>
    </location>
</feature>
<dbReference type="VEuPathDB" id="TriTrypDB:LPMP_010120"/>
<evidence type="ECO:0000313" key="3">
    <source>
        <dbReference type="Proteomes" id="UP000063063"/>
    </source>
</evidence>
<dbReference type="AlphaFoldDB" id="A0A088RGW4"/>
<dbReference type="RefSeq" id="XP_010696655.1">
    <property type="nucleotide sequence ID" value="XM_010698353.1"/>
</dbReference>
<feature type="compositionally biased region" description="Polar residues" evidence="1">
    <location>
        <begin position="106"/>
        <end position="115"/>
    </location>
</feature>
<sequence length="573" mass="61177">MHFAPAPSSLHQRPDQDNHHPQRHNVVDGADPYRTATLLPLRRRGSARDISAMLTAPVVEYRPPQWATPLGISLWTMPPASNPTATTSVLNRSSGADSSGAPHAYYTTSPKSAAASTRRGYEDVGGRVRGRRAGGATATGGRQSFGTSPSPHSTTSTRQVHRSRSIAEVRPGYVTSTERARYRNSVTKRLIDLYDEVAELHGCRGNMKRQVTKAMRTDPRSCRERNGEVQLANKPTPQQQRAVESVKDAFEVLYDAMHELIAAYLTPEEKRYLGIDTHLFQTNREKAKTYQYAPPQPKQRSSSTGAARGARGKTAATKSPLPSIQHSELREEEEEAVAEGEEEVHTAATAPTSGSTAAPMPADPVLTPPIGTPALGASAAFNSAQISFSAPPIQLAQQSMTENSLLAAQPQPVTSSPPPLYSSILPAEAPGDDFGAAAEQQSVMGSHTDETEIPVRSPERVFAPATSMSTLNEAWPSDTAEGSPVPSPTKPKPPAANDELVKAPVGDPDEAIPTSKMPPTPAPQTPLSQPPSRTASTMSINGAPATKASAPHAPATRSELKRFVIDSDSNSDM</sequence>
<feature type="compositionally biased region" description="Polar residues" evidence="1">
    <location>
        <begin position="525"/>
        <end position="540"/>
    </location>
</feature>
<dbReference type="EMBL" id="CP009370">
    <property type="protein sequence ID" value="AIN95113.1"/>
    <property type="molecule type" value="Genomic_DNA"/>
</dbReference>
<feature type="region of interest" description="Disordered" evidence="1">
    <location>
        <begin position="288"/>
        <end position="369"/>
    </location>
</feature>
<feature type="compositionally biased region" description="Low complexity" evidence="1">
    <location>
        <begin position="346"/>
        <end position="360"/>
    </location>
</feature>
<feature type="region of interest" description="Disordered" evidence="1">
    <location>
        <begin position="401"/>
        <end position="573"/>
    </location>
</feature>
<dbReference type="GeneID" id="22571741"/>
<reference evidence="2 3" key="1">
    <citation type="journal article" date="2015" name="Sci. Rep.">
        <title>The genome of Leishmania panamensis: insights into genomics of the L. (Viannia) subgenus.</title>
        <authorList>
            <person name="Llanes A."/>
            <person name="Restrepo C.M."/>
            <person name="Vecchio G.D."/>
            <person name="Anguizola F.J."/>
            <person name="Lleonart R."/>
        </authorList>
    </citation>
    <scope>NUCLEOTIDE SEQUENCE [LARGE SCALE GENOMIC DNA]</scope>
    <source>
        <strain evidence="2 3">MHOM/PA/94/PSC-1</strain>
    </source>
</reference>
<organism evidence="2 3">
    <name type="scientific">Leishmania panamensis</name>
    <dbReference type="NCBI Taxonomy" id="5679"/>
    <lineage>
        <taxon>Eukaryota</taxon>
        <taxon>Discoba</taxon>
        <taxon>Euglenozoa</taxon>
        <taxon>Kinetoplastea</taxon>
        <taxon>Metakinetoplastina</taxon>
        <taxon>Trypanosomatida</taxon>
        <taxon>Trypanosomatidae</taxon>
        <taxon>Leishmaniinae</taxon>
        <taxon>Leishmania</taxon>
        <taxon>Leishmania guyanensis species complex</taxon>
    </lineage>
</organism>
<gene>
    <name evidence="2" type="ORF">LPMP_010120</name>
</gene>